<keyword evidence="3" id="KW-1185">Reference proteome</keyword>
<name>A0A1D2MXJ9_ORCCI</name>
<feature type="compositionally biased region" description="Polar residues" evidence="1">
    <location>
        <begin position="39"/>
        <end position="48"/>
    </location>
</feature>
<proteinExistence type="predicted"/>
<evidence type="ECO:0000313" key="3">
    <source>
        <dbReference type="Proteomes" id="UP000094527"/>
    </source>
</evidence>
<organism evidence="2 3">
    <name type="scientific">Orchesella cincta</name>
    <name type="common">Springtail</name>
    <name type="synonym">Podura cincta</name>
    <dbReference type="NCBI Taxonomy" id="48709"/>
    <lineage>
        <taxon>Eukaryota</taxon>
        <taxon>Metazoa</taxon>
        <taxon>Ecdysozoa</taxon>
        <taxon>Arthropoda</taxon>
        <taxon>Hexapoda</taxon>
        <taxon>Collembola</taxon>
        <taxon>Entomobryomorpha</taxon>
        <taxon>Entomobryoidea</taxon>
        <taxon>Orchesellidae</taxon>
        <taxon>Orchesellinae</taxon>
        <taxon>Orchesella</taxon>
    </lineage>
</organism>
<feature type="region of interest" description="Disordered" evidence="1">
    <location>
        <begin position="84"/>
        <end position="115"/>
    </location>
</feature>
<dbReference type="Proteomes" id="UP000094527">
    <property type="component" value="Unassembled WGS sequence"/>
</dbReference>
<protein>
    <submittedName>
        <fullName evidence="2">Uncharacterized protein</fullName>
    </submittedName>
</protein>
<gene>
    <name evidence="2" type="ORF">Ocin01_08906</name>
</gene>
<evidence type="ECO:0000313" key="2">
    <source>
        <dbReference type="EMBL" id="ODM97776.1"/>
    </source>
</evidence>
<sequence>MASVSRDQLQEKLDELKFKKADEENSSNHDSKADDNTSIEDNSTSPQQKLLEYIEALKFDPDLTPPVEKESTVSVVAEILGEKSDKDMMNKSGKRGTKSKSKVMPTNSKTSTGVGQIDPNYYGSYLQSQAPQMFPPPPIARSSSSKKVVKRSYTKVIREWGKRPMLVESEAPWTPRNQLYLRAVKTFGKPPQQGGHNNNFPPPMQQVITREERSVRVPRGYPPNAVPIFPNSSRNAASIWNPPYLATTPAPVVTRISPQPYDTQGGRQLAVAVDSPYQYQELVVPFQPPHPQPVLFGHLNSNGLWMPLIQQQQHFQFQQPRLQTNVQVLTRTGSYSNNAGESTGSDTEGPT</sequence>
<feature type="compositionally biased region" description="Basic residues" evidence="1">
    <location>
        <begin position="92"/>
        <end position="101"/>
    </location>
</feature>
<comment type="caution">
    <text evidence="2">The sequence shown here is derived from an EMBL/GenBank/DDBJ whole genome shotgun (WGS) entry which is preliminary data.</text>
</comment>
<dbReference type="AlphaFoldDB" id="A0A1D2MXJ9"/>
<feature type="compositionally biased region" description="Basic and acidic residues" evidence="1">
    <location>
        <begin position="8"/>
        <end position="35"/>
    </location>
</feature>
<reference evidence="2 3" key="1">
    <citation type="journal article" date="2016" name="Genome Biol. Evol.">
        <title>Gene Family Evolution Reflects Adaptation to Soil Environmental Stressors in the Genome of the Collembolan Orchesella cincta.</title>
        <authorList>
            <person name="Faddeeva-Vakhrusheva A."/>
            <person name="Derks M.F."/>
            <person name="Anvar S.Y."/>
            <person name="Agamennone V."/>
            <person name="Suring W."/>
            <person name="Smit S."/>
            <person name="van Straalen N.M."/>
            <person name="Roelofs D."/>
        </authorList>
    </citation>
    <scope>NUCLEOTIDE SEQUENCE [LARGE SCALE GENOMIC DNA]</scope>
    <source>
        <tissue evidence="2">Mixed pool</tissue>
    </source>
</reference>
<evidence type="ECO:0000256" key="1">
    <source>
        <dbReference type="SAM" id="MobiDB-lite"/>
    </source>
</evidence>
<feature type="region of interest" description="Disordered" evidence="1">
    <location>
        <begin position="1"/>
        <end position="48"/>
    </location>
</feature>
<accession>A0A1D2MXJ9</accession>
<dbReference type="EMBL" id="LJIJ01000411">
    <property type="protein sequence ID" value="ODM97776.1"/>
    <property type="molecule type" value="Genomic_DNA"/>
</dbReference>
<feature type="compositionally biased region" description="Polar residues" evidence="1">
    <location>
        <begin position="104"/>
        <end position="114"/>
    </location>
</feature>